<feature type="chain" id="PRO_5001968351" evidence="4">
    <location>
        <begin position="26"/>
        <end position="342"/>
    </location>
</feature>
<dbReference type="AlphaFoldDB" id="A0A0A0DCY0"/>
<keyword evidence="6" id="KW-0808">Transferase</keyword>
<dbReference type="Gene3D" id="3.40.190.10">
    <property type="entry name" value="Periplasmic binding protein-like II"/>
    <property type="match status" value="2"/>
</dbReference>
<evidence type="ECO:0000313" key="6">
    <source>
        <dbReference type="EMBL" id="KGM35840.1"/>
    </source>
</evidence>
<accession>A0A0A0DCY0</accession>
<dbReference type="InterPro" id="IPR015168">
    <property type="entry name" value="SsuA/THI5"/>
</dbReference>
<keyword evidence="3 4" id="KW-0732">Signal</keyword>
<organism evidence="6 7">
    <name type="scientific">Inquilinus limosus MP06</name>
    <dbReference type="NCBI Taxonomy" id="1398085"/>
    <lineage>
        <taxon>Bacteria</taxon>
        <taxon>Pseudomonadati</taxon>
        <taxon>Pseudomonadota</taxon>
        <taxon>Alphaproteobacteria</taxon>
        <taxon>Rhodospirillales</taxon>
        <taxon>Rhodospirillaceae</taxon>
        <taxon>Inquilinus</taxon>
    </lineage>
</organism>
<comment type="subcellular location">
    <subcellularLocation>
        <location evidence="1">Periplasm</location>
    </subcellularLocation>
</comment>
<comment type="similarity">
    <text evidence="2">Belongs to the bacterial solute-binding protein SsuA/TauA family.</text>
</comment>
<gene>
    <name evidence="6" type="ORF">P409_02055</name>
</gene>
<feature type="domain" description="Solute-binding protein family 3/N-terminal" evidence="5">
    <location>
        <begin position="31"/>
        <end position="259"/>
    </location>
</feature>
<feature type="signal peptide" evidence="4">
    <location>
        <begin position="1"/>
        <end position="25"/>
    </location>
</feature>
<evidence type="ECO:0000256" key="3">
    <source>
        <dbReference type="ARBA" id="ARBA00022729"/>
    </source>
</evidence>
<evidence type="ECO:0000313" key="7">
    <source>
        <dbReference type="Proteomes" id="UP000029995"/>
    </source>
</evidence>
<protein>
    <submittedName>
        <fullName evidence="6">Myristoyl transferase</fullName>
    </submittedName>
</protein>
<dbReference type="GO" id="GO:0042597">
    <property type="term" value="C:periplasmic space"/>
    <property type="evidence" value="ECO:0007669"/>
    <property type="project" value="UniProtKB-SubCell"/>
</dbReference>
<dbReference type="GO" id="GO:0016740">
    <property type="term" value="F:transferase activity"/>
    <property type="evidence" value="ECO:0007669"/>
    <property type="project" value="UniProtKB-KW"/>
</dbReference>
<name>A0A0A0DCY0_9PROT</name>
<dbReference type="Proteomes" id="UP000029995">
    <property type="component" value="Unassembled WGS sequence"/>
</dbReference>
<dbReference type="SUPFAM" id="SSF53850">
    <property type="entry name" value="Periplasmic binding protein-like II"/>
    <property type="match status" value="1"/>
</dbReference>
<evidence type="ECO:0000256" key="2">
    <source>
        <dbReference type="ARBA" id="ARBA00010742"/>
    </source>
</evidence>
<evidence type="ECO:0000259" key="5">
    <source>
        <dbReference type="SMART" id="SM00062"/>
    </source>
</evidence>
<dbReference type="RefSeq" id="WP_034831295.1">
    <property type="nucleotide sequence ID" value="NZ_JANX01000009.1"/>
</dbReference>
<dbReference type="Pfam" id="PF09084">
    <property type="entry name" value="NMT1"/>
    <property type="match status" value="1"/>
</dbReference>
<dbReference type="OrthoDB" id="9806288at2"/>
<sequence length="342" mass="35765">MKRVLAMSLCSALLLAWTGTTGVQAAPEKTEIHLAAAGTGFPYLPFLVAAQRGYFKDEGLDVQIGVFAGGSKALEALMGGSADIVAGAYSNTISMAAKGQPLVSFAIQANCPDWVFGVTKANKDSIRSLADLKGKRIGVSAPGSSFHMGVNYLLAKAGLHPDDVSIVGIGASSGAVAAAKAGLVDALMTNDPVATILEESGDLTPLIEMRSEDGNRKAFGGDYPEAAIYSTRDFVEANPNTVQAVANAIVRAERWMAAASPEEVADSVPQDYMVTDKALFAGAYSKLRRCLSRDGMMTEESAVLVRAVLAAFDPAIADAKIDLTATYDNRFVQTYAAKAGQP</sequence>
<reference evidence="6 7" key="1">
    <citation type="submission" date="2014-01" db="EMBL/GenBank/DDBJ databases">
        <title>Genome sequence determination for a cystic fibrosis isolate, Inquilinus limosus.</title>
        <authorList>
            <person name="Pino M."/>
            <person name="Di Conza J."/>
            <person name="Gutkind G."/>
        </authorList>
    </citation>
    <scope>NUCLEOTIDE SEQUENCE [LARGE SCALE GENOMIC DNA]</scope>
    <source>
        <strain evidence="6 7">MP06</strain>
    </source>
</reference>
<dbReference type="PANTHER" id="PTHR30024:SF47">
    <property type="entry name" value="TAURINE-BINDING PERIPLASMIC PROTEIN"/>
    <property type="match status" value="1"/>
</dbReference>
<dbReference type="PANTHER" id="PTHR30024">
    <property type="entry name" value="ALIPHATIC SULFONATES-BINDING PROTEIN-RELATED"/>
    <property type="match status" value="1"/>
</dbReference>
<comment type="caution">
    <text evidence="6">The sequence shown here is derived from an EMBL/GenBank/DDBJ whole genome shotgun (WGS) entry which is preliminary data.</text>
</comment>
<evidence type="ECO:0000256" key="1">
    <source>
        <dbReference type="ARBA" id="ARBA00004418"/>
    </source>
</evidence>
<proteinExistence type="inferred from homology"/>
<evidence type="ECO:0000256" key="4">
    <source>
        <dbReference type="SAM" id="SignalP"/>
    </source>
</evidence>
<dbReference type="InterPro" id="IPR001638">
    <property type="entry name" value="Solute-binding_3/MltF_N"/>
</dbReference>
<dbReference type="EMBL" id="JANX01000009">
    <property type="protein sequence ID" value="KGM35840.1"/>
    <property type="molecule type" value="Genomic_DNA"/>
</dbReference>
<dbReference type="SMART" id="SM00062">
    <property type="entry name" value="PBPb"/>
    <property type="match status" value="1"/>
</dbReference>
<dbReference type="GO" id="GO:0042918">
    <property type="term" value="P:alkanesulfonate transmembrane transport"/>
    <property type="evidence" value="ECO:0007669"/>
    <property type="project" value="TreeGrafter"/>
</dbReference>